<sequence length="64" mass="7319">MKNAAGSEHWKAMTRTRIVLLDFERVMRRVPVVEAILRAGALQTGPMRNHGGRCLNGWRVMRTD</sequence>
<dbReference type="AlphaFoldDB" id="A0A086BNX4"/>
<gene>
    <name evidence="1" type="ORF">BBOMB_1504</name>
</gene>
<organism evidence="1 2">
    <name type="scientific">Bifidobacterium bombi DSM 19703</name>
    <dbReference type="NCBI Taxonomy" id="1341695"/>
    <lineage>
        <taxon>Bacteria</taxon>
        <taxon>Bacillati</taxon>
        <taxon>Actinomycetota</taxon>
        <taxon>Actinomycetes</taxon>
        <taxon>Bifidobacteriales</taxon>
        <taxon>Bifidobacteriaceae</taxon>
        <taxon>Bifidobacterium</taxon>
    </lineage>
</organism>
<accession>A0A086BNX4</accession>
<protein>
    <submittedName>
        <fullName evidence="1">Uncharacterized protein</fullName>
    </submittedName>
</protein>
<dbReference type="Proteomes" id="UP000028730">
    <property type="component" value="Unassembled WGS sequence"/>
</dbReference>
<reference evidence="1 2" key="1">
    <citation type="journal article" date="2014" name="Appl. Environ. Microbiol.">
        <title>Genomic encyclopedia of type strains of the genus Bifidobacterium.</title>
        <authorList>
            <person name="Milani C."/>
            <person name="Lugli G.A."/>
            <person name="Duranti S."/>
            <person name="Turroni F."/>
            <person name="Bottacini F."/>
            <person name="Mangifesta M."/>
            <person name="Sanchez B."/>
            <person name="Viappiani A."/>
            <person name="Mancabelli L."/>
            <person name="Taminiau B."/>
            <person name="Delcenserie V."/>
            <person name="Barrangou R."/>
            <person name="Margolles A."/>
            <person name="van Sinderen D."/>
            <person name="Ventura M."/>
        </authorList>
    </citation>
    <scope>NUCLEOTIDE SEQUENCE [LARGE SCALE GENOMIC DNA]</scope>
    <source>
        <strain evidence="1 2">DSM 19703</strain>
    </source>
</reference>
<keyword evidence="2" id="KW-1185">Reference proteome</keyword>
<evidence type="ECO:0000313" key="1">
    <source>
        <dbReference type="EMBL" id="KFF30638.1"/>
    </source>
</evidence>
<comment type="caution">
    <text evidence="1">The sequence shown here is derived from an EMBL/GenBank/DDBJ whole genome shotgun (WGS) entry which is preliminary data.</text>
</comment>
<evidence type="ECO:0000313" key="2">
    <source>
        <dbReference type="Proteomes" id="UP000028730"/>
    </source>
</evidence>
<dbReference type="EMBL" id="ATLK01000002">
    <property type="protein sequence ID" value="KFF30638.1"/>
    <property type="molecule type" value="Genomic_DNA"/>
</dbReference>
<proteinExistence type="predicted"/>
<name>A0A086BNX4_9BIFI</name>